<dbReference type="AlphaFoldDB" id="A0A1I4KN42"/>
<dbReference type="OrthoDB" id="9803111at2"/>
<organism evidence="4 5">
    <name type="scientific">Shimia aestuarii</name>
    <dbReference type="NCBI Taxonomy" id="254406"/>
    <lineage>
        <taxon>Bacteria</taxon>
        <taxon>Pseudomonadati</taxon>
        <taxon>Pseudomonadota</taxon>
        <taxon>Alphaproteobacteria</taxon>
        <taxon>Rhodobacterales</taxon>
        <taxon>Roseobacteraceae</taxon>
    </lineage>
</organism>
<dbReference type="Proteomes" id="UP000199144">
    <property type="component" value="Unassembled WGS sequence"/>
</dbReference>
<evidence type="ECO:0000313" key="5">
    <source>
        <dbReference type="Proteomes" id="UP000199144"/>
    </source>
</evidence>
<dbReference type="STRING" id="254406.SAMN04488042_1011557"/>
<dbReference type="CDD" id="cd05237">
    <property type="entry name" value="UDP_invert_4-6DH_SDR_e"/>
    <property type="match status" value="1"/>
</dbReference>
<name>A0A1I4KN42_9RHOB</name>
<evidence type="ECO:0000256" key="1">
    <source>
        <dbReference type="ARBA" id="ARBA00007430"/>
    </source>
</evidence>
<dbReference type="Pfam" id="PF13727">
    <property type="entry name" value="CoA_binding_3"/>
    <property type="match status" value="1"/>
</dbReference>
<sequence length="628" mass="69153">MFYQLVTSMSRAQKGYILMGMDLFWVVASFFISQSLLYNGHFSIDQFWSSAWYLLLFIPLTAAVIHFFGLHLIKLNTYGMNDIINTMSLAGLLCSVGIGTNMIFKTDAPVSAASLITFGLLFSVLSICGRILLRKIVLRIYSSRQTRKRVLIYGAGQTGQQLATALQTDHEFEAACFVDDNATLHKLTVAGLRVHSPKNIPMLVKRIGVDRIILAMPSADQTVRVQLAKKLSSLDCEVLALPSFADMVLRGEEATRAAPVQLNSLLGRDALETDLPAASSAYEDRRILVTGAGGSIGSELCRQLLNCKPTTLVLFEHSEYALYKIAQQLKETASTTRIVPVLGSVTQPELVRETLHNHEVDVVFHAAAYKHVNIVESNSFEGARNNVLGTRIVAEESIRAGVNRFILVSTDKAVRPTSMMGSTKRMAELVVQDLSTRSNETKLSMVRFGNVLGSSGSVIPLFDEQIREGGPVTVTHPEVTRYFMTLSEAVRLVLLAGSFSRGGDVFVLDMGKPVSILSVARKMIETAGFSVRDENDPNGDISIAFIGLKPGEKMHEELLIGTDMLTTPHPKILRAQEHYWSELEMANALQDLRRAIETRDGDLLRATMRKWVESPDSDPAVLTVVGES</sequence>
<dbReference type="SUPFAM" id="SSF53335">
    <property type="entry name" value="S-adenosyl-L-methionine-dependent methyltransferases"/>
    <property type="match status" value="1"/>
</dbReference>
<feature type="transmembrane region" description="Helical" evidence="2">
    <location>
        <begin position="16"/>
        <end position="38"/>
    </location>
</feature>
<dbReference type="InterPro" id="IPR051203">
    <property type="entry name" value="Polysaccharide_Synthase-Rel"/>
</dbReference>
<evidence type="ECO:0000313" key="4">
    <source>
        <dbReference type="EMBL" id="SFL80165.1"/>
    </source>
</evidence>
<evidence type="ECO:0000256" key="2">
    <source>
        <dbReference type="SAM" id="Phobius"/>
    </source>
</evidence>
<feature type="domain" description="Polysaccharide biosynthesis protein CapD-like" evidence="3">
    <location>
        <begin position="287"/>
        <end position="576"/>
    </location>
</feature>
<evidence type="ECO:0000259" key="3">
    <source>
        <dbReference type="Pfam" id="PF02719"/>
    </source>
</evidence>
<dbReference type="InterPro" id="IPR003869">
    <property type="entry name" value="Polysac_CapD-like"/>
</dbReference>
<proteinExistence type="inferred from homology"/>
<dbReference type="RefSeq" id="WP_093092388.1">
    <property type="nucleotide sequence ID" value="NZ_FOTQ01000001.1"/>
</dbReference>
<dbReference type="InterPro" id="IPR029063">
    <property type="entry name" value="SAM-dependent_MTases_sf"/>
</dbReference>
<protein>
    <submittedName>
        <fullName evidence="4">NDP-sugar epimerase, includes UDP-GlcNAc-inverting 4,6-dehydratase FlaA1 and capsular polysaccharide biosynthesis protein EpsC</fullName>
    </submittedName>
</protein>
<dbReference type="SUPFAM" id="SSF51735">
    <property type="entry name" value="NAD(P)-binding Rossmann-fold domains"/>
    <property type="match status" value="1"/>
</dbReference>
<feature type="transmembrane region" description="Helical" evidence="2">
    <location>
        <begin position="50"/>
        <end position="72"/>
    </location>
</feature>
<keyword evidence="2" id="KW-0812">Transmembrane</keyword>
<dbReference type="EMBL" id="FOTQ01000001">
    <property type="protein sequence ID" value="SFL80165.1"/>
    <property type="molecule type" value="Genomic_DNA"/>
</dbReference>
<accession>A0A1I4KN42</accession>
<feature type="transmembrane region" description="Helical" evidence="2">
    <location>
        <begin position="110"/>
        <end position="133"/>
    </location>
</feature>
<keyword evidence="2" id="KW-1133">Transmembrane helix</keyword>
<feature type="transmembrane region" description="Helical" evidence="2">
    <location>
        <begin position="84"/>
        <end position="104"/>
    </location>
</feature>
<gene>
    <name evidence="4" type="ORF">SAMN04488042_1011557</name>
</gene>
<dbReference type="Pfam" id="PF02719">
    <property type="entry name" value="Polysacc_synt_2"/>
    <property type="match status" value="1"/>
</dbReference>
<dbReference type="PANTHER" id="PTHR43318">
    <property type="entry name" value="UDP-N-ACETYLGLUCOSAMINE 4,6-DEHYDRATASE"/>
    <property type="match status" value="1"/>
</dbReference>
<comment type="similarity">
    <text evidence="1">Belongs to the polysaccharide synthase family.</text>
</comment>
<dbReference type="InterPro" id="IPR036291">
    <property type="entry name" value="NAD(P)-bd_dom_sf"/>
</dbReference>
<reference evidence="4 5" key="1">
    <citation type="submission" date="2016-10" db="EMBL/GenBank/DDBJ databases">
        <authorList>
            <person name="de Groot N.N."/>
        </authorList>
    </citation>
    <scope>NUCLEOTIDE SEQUENCE [LARGE SCALE GENOMIC DNA]</scope>
    <source>
        <strain evidence="4 5">DSM 15283</strain>
    </source>
</reference>
<keyword evidence="5" id="KW-1185">Reference proteome</keyword>
<keyword evidence="2" id="KW-0472">Membrane</keyword>
<dbReference type="PANTHER" id="PTHR43318:SF1">
    <property type="entry name" value="POLYSACCHARIDE BIOSYNTHESIS PROTEIN EPSC-RELATED"/>
    <property type="match status" value="1"/>
</dbReference>
<dbReference type="Gene3D" id="3.40.50.720">
    <property type="entry name" value="NAD(P)-binding Rossmann-like Domain"/>
    <property type="match status" value="2"/>
</dbReference>